<keyword evidence="4" id="KW-1003">Cell membrane</keyword>
<protein>
    <recommendedName>
        <fullName evidence="12">TonB C-terminal domain-containing protein</fullName>
    </recommendedName>
</protein>
<feature type="transmembrane region" description="Helical" evidence="11">
    <location>
        <begin position="98"/>
        <end position="117"/>
    </location>
</feature>
<keyword evidence="5" id="KW-0997">Cell inner membrane</keyword>
<dbReference type="GO" id="GO:0015031">
    <property type="term" value="P:protein transport"/>
    <property type="evidence" value="ECO:0007669"/>
    <property type="project" value="UniProtKB-KW"/>
</dbReference>
<organism evidence="13">
    <name type="scientific">bioreactor metagenome</name>
    <dbReference type="NCBI Taxonomy" id="1076179"/>
    <lineage>
        <taxon>unclassified sequences</taxon>
        <taxon>metagenomes</taxon>
        <taxon>ecological metagenomes</taxon>
    </lineage>
</organism>
<evidence type="ECO:0000256" key="1">
    <source>
        <dbReference type="ARBA" id="ARBA00004383"/>
    </source>
</evidence>
<keyword evidence="3" id="KW-0813">Transport</keyword>
<keyword evidence="7" id="KW-0653">Protein transport</keyword>
<feature type="region of interest" description="Disordered" evidence="10">
    <location>
        <begin position="297"/>
        <end position="325"/>
    </location>
</feature>
<comment type="subcellular location">
    <subcellularLocation>
        <location evidence="1">Cell inner membrane</location>
        <topology evidence="1">Single-pass membrane protein</topology>
        <orientation evidence="1">Periplasmic side</orientation>
    </subcellularLocation>
</comment>
<dbReference type="Pfam" id="PF03544">
    <property type="entry name" value="TonB_C"/>
    <property type="match status" value="1"/>
</dbReference>
<comment type="caution">
    <text evidence="13">The sequence shown here is derived from an EMBL/GenBank/DDBJ whole genome shotgun (WGS) entry which is preliminary data.</text>
</comment>
<name>A0A644Y793_9ZZZZ</name>
<dbReference type="SUPFAM" id="SSF74653">
    <property type="entry name" value="TolA/TonB C-terminal domain"/>
    <property type="match status" value="1"/>
</dbReference>
<evidence type="ECO:0000256" key="8">
    <source>
        <dbReference type="ARBA" id="ARBA00022989"/>
    </source>
</evidence>
<feature type="domain" description="TonB C-terminal" evidence="12">
    <location>
        <begin position="350"/>
        <end position="441"/>
    </location>
</feature>
<evidence type="ECO:0000256" key="4">
    <source>
        <dbReference type="ARBA" id="ARBA00022475"/>
    </source>
</evidence>
<evidence type="ECO:0000256" key="10">
    <source>
        <dbReference type="SAM" id="MobiDB-lite"/>
    </source>
</evidence>
<feature type="transmembrane region" description="Helical" evidence="11">
    <location>
        <begin position="6"/>
        <end position="27"/>
    </location>
</feature>
<dbReference type="EMBL" id="VSSQ01004265">
    <property type="protein sequence ID" value="MPM24446.1"/>
    <property type="molecule type" value="Genomic_DNA"/>
</dbReference>
<dbReference type="Pfam" id="PF05569">
    <property type="entry name" value="Peptidase_M56"/>
    <property type="match status" value="1"/>
</dbReference>
<evidence type="ECO:0000256" key="6">
    <source>
        <dbReference type="ARBA" id="ARBA00022692"/>
    </source>
</evidence>
<dbReference type="InterPro" id="IPR051045">
    <property type="entry name" value="TonB-dependent_transducer"/>
</dbReference>
<proteinExistence type="inferred from homology"/>
<comment type="similarity">
    <text evidence="2">Belongs to the TonB family.</text>
</comment>
<dbReference type="PANTHER" id="PTHR33446:SF2">
    <property type="entry name" value="PROTEIN TONB"/>
    <property type="match status" value="1"/>
</dbReference>
<dbReference type="PANTHER" id="PTHR33446">
    <property type="entry name" value="PROTEIN TONB-RELATED"/>
    <property type="match status" value="1"/>
</dbReference>
<evidence type="ECO:0000259" key="12">
    <source>
        <dbReference type="PROSITE" id="PS52015"/>
    </source>
</evidence>
<keyword evidence="6 11" id="KW-0812">Transmembrane</keyword>
<dbReference type="InterPro" id="IPR008756">
    <property type="entry name" value="Peptidase_M56"/>
</dbReference>
<evidence type="ECO:0000313" key="13">
    <source>
        <dbReference type="EMBL" id="MPM24446.1"/>
    </source>
</evidence>
<reference evidence="13" key="1">
    <citation type="submission" date="2019-08" db="EMBL/GenBank/DDBJ databases">
        <authorList>
            <person name="Kucharzyk K."/>
            <person name="Murdoch R.W."/>
            <person name="Higgins S."/>
            <person name="Loffler F."/>
        </authorList>
    </citation>
    <scope>NUCLEOTIDE SEQUENCE</scope>
</reference>
<evidence type="ECO:0000256" key="7">
    <source>
        <dbReference type="ARBA" id="ARBA00022927"/>
    </source>
</evidence>
<evidence type="ECO:0000256" key="2">
    <source>
        <dbReference type="ARBA" id="ARBA00006555"/>
    </source>
</evidence>
<keyword evidence="8 11" id="KW-1133">Transmembrane helix</keyword>
<dbReference type="Gene3D" id="3.30.1150.10">
    <property type="match status" value="1"/>
</dbReference>
<dbReference type="AlphaFoldDB" id="A0A644Y793"/>
<evidence type="ECO:0000256" key="9">
    <source>
        <dbReference type="ARBA" id="ARBA00023136"/>
    </source>
</evidence>
<dbReference type="GO" id="GO:0031992">
    <property type="term" value="F:energy transducer activity"/>
    <property type="evidence" value="ECO:0007669"/>
    <property type="project" value="TreeGrafter"/>
</dbReference>
<dbReference type="NCBIfam" id="TIGR01352">
    <property type="entry name" value="tonB_Cterm"/>
    <property type="match status" value="1"/>
</dbReference>
<sequence>METQFFIYLAKVNGALLLFYLMYIAVFRHDTFIRLRRSYLLSAVLFSLLYPLFTVDSLGGLFSILQSRQPVEATIELGEPTALLLESDAAGFTVPWRFIVQSILLLGSLFFAFRLIMQVVSIVRIRRRCREEVILGYKILNASHEITPFSFFKWIIVNTDAHSEEELQQILIHESTHVRQWHSADVLLGELLSVFFWWNPAVWLLKREIVINLEYLADNDVLQHGVNSREYQYHLLKLTYHETAVPLSNHFNVSQLKQRITMMNKTQSPAVKLAKYLTVIPLVLLLITLNSCLSKEKQTDEKSNDQTEELQNSSSKNDIKADVSEGYVPPVTDSQEEIFSVVEEQPLYPGGNAAMMKFLSNNIKYPVAAQEKGTQGRVITNFVVEKDGSLNEVKVVRGVDPLLDAEAVRVIQSMPNWKPGTQKGETVRVRYTLPVVFRLQQ</sequence>
<evidence type="ECO:0000256" key="3">
    <source>
        <dbReference type="ARBA" id="ARBA00022448"/>
    </source>
</evidence>
<dbReference type="GO" id="GO:0098797">
    <property type="term" value="C:plasma membrane protein complex"/>
    <property type="evidence" value="ECO:0007669"/>
    <property type="project" value="TreeGrafter"/>
</dbReference>
<keyword evidence="9 11" id="KW-0472">Membrane</keyword>
<dbReference type="PROSITE" id="PS52015">
    <property type="entry name" value="TONB_CTD"/>
    <property type="match status" value="1"/>
</dbReference>
<evidence type="ECO:0000256" key="5">
    <source>
        <dbReference type="ARBA" id="ARBA00022519"/>
    </source>
</evidence>
<feature type="transmembrane region" description="Helical" evidence="11">
    <location>
        <begin position="39"/>
        <end position="65"/>
    </location>
</feature>
<dbReference type="GO" id="GO:0055085">
    <property type="term" value="P:transmembrane transport"/>
    <property type="evidence" value="ECO:0007669"/>
    <property type="project" value="InterPro"/>
</dbReference>
<evidence type="ECO:0000256" key="11">
    <source>
        <dbReference type="SAM" id="Phobius"/>
    </source>
</evidence>
<dbReference type="CDD" id="cd07341">
    <property type="entry name" value="M56_BlaR1_MecR1_like"/>
    <property type="match status" value="1"/>
</dbReference>
<dbReference type="InterPro" id="IPR037682">
    <property type="entry name" value="TonB_C"/>
</dbReference>
<gene>
    <name evidence="13" type="ORF">SDC9_70928</name>
</gene>
<accession>A0A644Y793</accession>
<dbReference type="InterPro" id="IPR006260">
    <property type="entry name" value="TonB/TolA_C"/>
</dbReference>
<dbReference type="FunFam" id="3.30.1150.10:FF:000002">
    <property type="entry name" value="Energy transducer TonB"/>
    <property type="match status" value="1"/>
</dbReference>